<feature type="transmembrane region" description="Helical" evidence="7">
    <location>
        <begin position="64"/>
        <end position="83"/>
    </location>
</feature>
<reference evidence="8 9" key="1">
    <citation type="submission" date="2023-05" db="EMBL/GenBank/DDBJ databases">
        <title>A new hyperthermophilic archaea 'Ignisphaera cupida' sp. nov. and description of the family 'Ignisphaeraceae' fam. nov.</title>
        <authorList>
            <person name="Podosokorskaya O.A."/>
            <person name="Elcheninov A.G."/>
            <person name="Klukina A."/>
            <person name="Merkel A.Y."/>
        </authorList>
    </citation>
    <scope>NUCLEOTIDE SEQUENCE [LARGE SCALE GENOMIC DNA]</scope>
    <source>
        <strain evidence="8 9">4213-co</strain>
    </source>
</reference>
<keyword evidence="3" id="KW-1003">Cell membrane</keyword>
<comment type="subcellular location">
    <subcellularLocation>
        <location evidence="1">Cell membrane</location>
        <topology evidence="1">Multi-pass membrane protein</topology>
    </subcellularLocation>
</comment>
<feature type="transmembrane region" description="Helical" evidence="7">
    <location>
        <begin position="6"/>
        <end position="27"/>
    </location>
</feature>
<evidence type="ECO:0000256" key="5">
    <source>
        <dbReference type="ARBA" id="ARBA00022989"/>
    </source>
</evidence>
<proteinExistence type="predicted"/>
<dbReference type="InterPro" id="IPR007208">
    <property type="entry name" value="MrpF/PhaF-like"/>
</dbReference>
<keyword evidence="2" id="KW-0813">Transport</keyword>
<evidence type="ECO:0000256" key="6">
    <source>
        <dbReference type="ARBA" id="ARBA00023136"/>
    </source>
</evidence>
<evidence type="ECO:0000256" key="4">
    <source>
        <dbReference type="ARBA" id="ARBA00022692"/>
    </source>
</evidence>
<evidence type="ECO:0000256" key="1">
    <source>
        <dbReference type="ARBA" id="ARBA00004651"/>
    </source>
</evidence>
<evidence type="ECO:0000256" key="3">
    <source>
        <dbReference type="ARBA" id="ARBA00022475"/>
    </source>
</evidence>
<feature type="transmembrane region" description="Helical" evidence="7">
    <location>
        <begin position="39"/>
        <end position="58"/>
    </location>
</feature>
<dbReference type="GO" id="GO:0005886">
    <property type="term" value="C:plasma membrane"/>
    <property type="evidence" value="ECO:0007669"/>
    <property type="project" value="UniProtKB-SubCell"/>
</dbReference>
<evidence type="ECO:0000256" key="2">
    <source>
        <dbReference type="ARBA" id="ARBA00022448"/>
    </source>
</evidence>
<accession>A0ABD4Z5C3</accession>
<dbReference type="EMBL" id="JASNVW010000002">
    <property type="protein sequence ID" value="MDK6028506.1"/>
    <property type="molecule type" value="Genomic_DNA"/>
</dbReference>
<keyword evidence="5 7" id="KW-1133">Transmembrane helix</keyword>
<comment type="caution">
    <text evidence="8">The sequence shown here is derived from an EMBL/GenBank/DDBJ whole genome shotgun (WGS) entry which is preliminary data.</text>
</comment>
<evidence type="ECO:0000256" key="7">
    <source>
        <dbReference type="SAM" id="Phobius"/>
    </source>
</evidence>
<gene>
    <name evidence="8" type="ORF">QPL79_03935</name>
</gene>
<sequence length="94" mass="10421">MDLETHVTTVLSAAIPIFTVSIILYSIRFFKGPTIPDMVISVDAISYAMAVFLTVLAVIFKSPILIPCAIVLMLWAYALDIYVAKYLEAKEYGD</sequence>
<keyword evidence="4 7" id="KW-0812">Transmembrane</keyword>
<evidence type="ECO:0000313" key="9">
    <source>
        <dbReference type="Proteomes" id="UP001529235"/>
    </source>
</evidence>
<dbReference type="AlphaFoldDB" id="A0ABD4Z5C3"/>
<dbReference type="RefSeq" id="WP_285273489.1">
    <property type="nucleotide sequence ID" value="NZ_JASNVW010000002.1"/>
</dbReference>
<dbReference type="Proteomes" id="UP001529235">
    <property type="component" value="Unassembled WGS sequence"/>
</dbReference>
<keyword evidence="9" id="KW-1185">Reference proteome</keyword>
<organism evidence="8 9">
    <name type="scientific">Ignisphaera cupida</name>
    <dbReference type="NCBI Taxonomy" id="3050454"/>
    <lineage>
        <taxon>Archaea</taxon>
        <taxon>Thermoproteota</taxon>
        <taxon>Thermoprotei</taxon>
        <taxon>Desulfurococcales</taxon>
        <taxon>Desulfurococcaceae</taxon>
        <taxon>Ignisphaera</taxon>
    </lineage>
</organism>
<keyword evidence="6 7" id="KW-0472">Membrane</keyword>
<name>A0ABD4Z5C3_9CREN</name>
<dbReference type="PANTHER" id="PTHR34702">
    <property type="entry name" value="NA(+)/H(+) ANTIPORTER SUBUNIT F1"/>
    <property type="match status" value="1"/>
</dbReference>
<evidence type="ECO:0000313" key="8">
    <source>
        <dbReference type="EMBL" id="MDK6028506.1"/>
    </source>
</evidence>
<dbReference type="Pfam" id="PF04066">
    <property type="entry name" value="MrpF_PhaF"/>
    <property type="match status" value="1"/>
</dbReference>
<protein>
    <submittedName>
        <fullName evidence="8">Monovalent cation/H+ antiporter complex subunit F</fullName>
    </submittedName>
</protein>
<dbReference type="PANTHER" id="PTHR34702:SF1">
    <property type="entry name" value="NA(+)_H(+) ANTIPORTER SUBUNIT F"/>
    <property type="match status" value="1"/>
</dbReference>